<keyword evidence="2" id="KW-1185">Reference proteome</keyword>
<accession>A0ABX7XB96</accession>
<reference evidence="1 2" key="1">
    <citation type="journal article" date="2021" name="Int. J. Syst. Evol. Microbiol.">
        <title>Faecalibacter bovis sp. nov., isolated from cow faeces.</title>
        <authorList>
            <person name="Li F."/>
            <person name="Zhao W."/>
            <person name="Hong Q."/>
            <person name="Shao Q."/>
            <person name="Song J."/>
            <person name="Yang S."/>
        </authorList>
    </citation>
    <scope>NUCLEOTIDE SEQUENCE [LARGE SCALE GENOMIC DNA]</scope>
    <source>
        <strain evidence="1 2">ZY171143</strain>
    </source>
</reference>
<organism evidence="1 2">
    <name type="scientific">Faecalibacter bovis</name>
    <dbReference type="NCBI Taxonomy" id="2898187"/>
    <lineage>
        <taxon>Bacteria</taxon>
        <taxon>Pseudomonadati</taxon>
        <taxon>Bacteroidota</taxon>
        <taxon>Flavobacteriia</taxon>
        <taxon>Flavobacteriales</taxon>
        <taxon>Weeksellaceae</taxon>
        <taxon>Faecalibacter</taxon>
    </lineage>
</organism>
<protein>
    <submittedName>
        <fullName evidence="1">Uncharacterized protein</fullName>
    </submittedName>
</protein>
<dbReference type="RefSeq" id="WP_230475814.1">
    <property type="nucleotide sequence ID" value="NZ_CP072842.1"/>
</dbReference>
<dbReference type="Proteomes" id="UP000672011">
    <property type="component" value="Chromosome"/>
</dbReference>
<reference evidence="2" key="2">
    <citation type="submission" date="2021-04" db="EMBL/GenBank/DDBJ databases">
        <title>Taxonomy of Flavobacteriaceae bacterium ZY171143.</title>
        <authorList>
            <person name="Li F."/>
        </authorList>
    </citation>
    <scope>NUCLEOTIDE SEQUENCE [LARGE SCALE GENOMIC DNA]</scope>
    <source>
        <strain evidence="2">ZY171143</strain>
    </source>
</reference>
<dbReference type="EMBL" id="CP072842">
    <property type="protein sequence ID" value="QTV05186.1"/>
    <property type="molecule type" value="Genomic_DNA"/>
</dbReference>
<evidence type="ECO:0000313" key="1">
    <source>
        <dbReference type="EMBL" id="QTV05186.1"/>
    </source>
</evidence>
<gene>
    <name evidence="1" type="ORF">J9309_10410</name>
</gene>
<sequence length="306" mass="35988">MKNIFTYLFLFFTSVLSFGQIIEGDSIVNPKIFWNVNDVKNYIFKTKETKKTAETFQQEEISYNVRINILDVFGDETTVLWTYENVKFDSNNFVNNPLYLVDKVTIKYVIDAQGRFLRFENIPQTITDYLASAEVIKNEYFNQTEIQSKIQDLINIYSTPENITRIFEKDIRQFHLFFGKGKFDTKGSTIEFNSYMDNLFSTSPTPAKTSMKLNEIAYTGTNYTINALQMADKEWLANSWFNYLKQLSEELETEKPDDSRLQDEIIYNVNTTSRIKDNGWITYSSEIKTVNFQDTNYTLVRRIEMD</sequence>
<name>A0ABX7XB96_9FLAO</name>
<proteinExistence type="predicted"/>
<evidence type="ECO:0000313" key="2">
    <source>
        <dbReference type="Proteomes" id="UP000672011"/>
    </source>
</evidence>